<evidence type="ECO:0000313" key="2">
    <source>
        <dbReference type="EMBL" id="KAJ1091892.1"/>
    </source>
</evidence>
<evidence type="ECO:0000256" key="1">
    <source>
        <dbReference type="SAM" id="MobiDB-lite"/>
    </source>
</evidence>
<sequence length="115" mass="12987">MGPLIITSQCHSSHRASEQAVSQTSTRPVKKRRHKGGQTKPLLQTNKVRTKMETGYGRRAPRAQERAAEESKYAQMCERFTQLFTHPVIPGDGLTPNYHVGQREQSVAEVADLWE</sequence>
<protein>
    <submittedName>
        <fullName evidence="2">Uncharacterized protein</fullName>
    </submittedName>
</protein>
<keyword evidence="3" id="KW-1185">Reference proteome</keyword>
<dbReference type="Proteomes" id="UP001066276">
    <property type="component" value="Chromosome 11"/>
</dbReference>
<evidence type="ECO:0000313" key="3">
    <source>
        <dbReference type="Proteomes" id="UP001066276"/>
    </source>
</evidence>
<feature type="compositionally biased region" description="Basic residues" evidence="1">
    <location>
        <begin position="28"/>
        <end position="37"/>
    </location>
</feature>
<dbReference type="AlphaFoldDB" id="A0AAV7LNC5"/>
<organism evidence="2 3">
    <name type="scientific">Pleurodeles waltl</name>
    <name type="common">Iberian ribbed newt</name>
    <dbReference type="NCBI Taxonomy" id="8319"/>
    <lineage>
        <taxon>Eukaryota</taxon>
        <taxon>Metazoa</taxon>
        <taxon>Chordata</taxon>
        <taxon>Craniata</taxon>
        <taxon>Vertebrata</taxon>
        <taxon>Euteleostomi</taxon>
        <taxon>Amphibia</taxon>
        <taxon>Batrachia</taxon>
        <taxon>Caudata</taxon>
        <taxon>Salamandroidea</taxon>
        <taxon>Salamandridae</taxon>
        <taxon>Pleurodelinae</taxon>
        <taxon>Pleurodeles</taxon>
    </lineage>
</organism>
<feature type="region of interest" description="Disordered" evidence="1">
    <location>
        <begin position="1"/>
        <end position="39"/>
    </location>
</feature>
<feature type="compositionally biased region" description="Polar residues" evidence="1">
    <location>
        <begin position="1"/>
        <end position="11"/>
    </location>
</feature>
<accession>A0AAV7LNC5</accession>
<gene>
    <name evidence="2" type="ORF">NDU88_005006</name>
</gene>
<reference evidence="2" key="1">
    <citation type="journal article" date="2022" name="bioRxiv">
        <title>Sequencing and chromosome-scale assembly of the giantPleurodeles waltlgenome.</title>
        <authorList>
            <person name="Brown T."/>
            <person name="Elewa A."/>
            <person name="Iarovenko S."/>
            <person name="Subramanian E."/>
            <person name="Araus A.J."/>
            <person name="Petzold A."/>
            <person name="Susuki M."/>
            <person name="Suzuki K.-i.T."/>
            <person name="Hayashi T."/>
            <person name="Toyoda A."/>
            <person name="Oliveira C."/>
            <person name="Osipova E."/>
            <person name="Leigh N.D."/>
            <person name="Simon A."/>
            <person name="Yun M.H."/>
        </authorList>
    </citation>
    <scope>NUCLEOTIDE SEQUENCE</scope>
    <source>
        <strain evidence="2">20211129_DDA</strain>
        <tissue evidence="2">Liver</tissue>
    </source>
</reference>
<name>A0AAV7LNC5_PLEWA</name>
<proteinExistence type="predicted"/>
<comment type="caution">
    <text evidence="2">The sequence shown here is derived from an EMBL/GenBank/DDBJ whole genome shotgun (WGS) entry which is preliminary data.</text>
</comment>
<dbReference type="EMBL" id="JANPWB010000015">
    <property type="protein sequence ID" value="KAJ1091892.1"/>
    <property type="molecule type" value="Genomic_DNA"/>
</dbReference>